<protein>
    <submittedName>
        <fullName evidence="2">SGNH/GDSL hydrolase family protein</fullName>
    </submittedName>
</protein>
<reference evidence="1" key="2">
    <citation type="submission" date="2014-05" db="EMBL/GenBank/DDBJ databases">
        <title>The genome and life-stage specific transcriptomes of Globodera pallida elucidate key aspects of plant parasitism by a cyst nematode.</title>
        <authorList>
            <person name="Cotton J.A."/>
            <person name="Lilley C.J."/>
            <person name="Jones L.M."/>
            <person name="Kikuchi T."/>
            <person name="Reid A.J."/>
            <person name="Thorpe P."/>
            <person name="Tsai I.J."/>
            <person name="Beasley H."/>
            <person name="Blok V."/>
            <person name="Cock P.J.A."/>
            <person name="Van den Akker S.E."/>
            <person name="Holroyd N."/>
            <person name="Hunt M."/>
            <person name="Mantelin S."/>
            <person name="Naghra H."/>
            <person name="Pain A."/>
            <person name="Palomares-Rius J.E."/>
            <person name="Zarowiecki M."/>
            <person name="Berriman M."/>
            <person name="Jones J.T."/>
            <person name="Urwin P.E."/>
        </authorList>
    </citation>
    <scope>NUCLEOTIDE SEQUENCE [LARGE SCALE GENOMIC DNA]</scope>
    <source>
        <strain evidence="1">Lindley</strain>
    </source>
</reference>
<dbReference type="WBParaSite" id="GPLIN_001610000">
    <property type="protein sequence ID" value="GPLIN_001610000"/>
    <property type="gene ID" value="GPLIN_001610000"/>
</dbReference>
<accession>A0A183CT92</accession>
<reference evidence="1" key="1">
    <citation type="submission" date="2013-12" db="EMBL/GenBank/DDBJ databases">
        <authorList>
            <person name="Aslett M."/>
        </authorList>
    </citation>
    <scope>NUCLEOTIDE SEQUENCE [LARGE SCALE GENOMIC DNA]</scope>
    <source>
        <strain evidence="1">Lindley</strain>
    </source>
</reference>
<evidence type="ECO:0000313" key="1">
    <source>
        <dbReference type="Proteomes" id="UP000050741"/>
    </source>
</evidence>
<keyword evidence="1" id="KW-1185">Reference proteome</keyword>
<reference evidence="2" key="3">
    <citation type="submission" date="2016-06" db="UniProtKB">
        <authorList>
            <consortium name="WormBaseParasite"/>
        </authorList>
    </citation>
    <scope>IDENTIFICATION</scope>
</reference>
<organism evidence="1 2">
    <name type="scientific">Globodera pallida</name>
    <name type="common">Potato cyst nematode worm</name>
    <name type="synonym">Heterodera pallida</name>
    <dbReference type="NCBI Taxonomy" id="36090"/>
    <lineage>
        <taxon>Eukaryota</taxon>
        <taxon>Metazoa</taxon>
        <taxon>Ecdysozoa</taxon>
        <taxon>Nematoda</taxon>
        <taxon>Chromadorea</taxon>
        <taxon>Rhabditida</taxon>
        <taxon>Tylenchina</taxon>
        <taxon>Tylenchomorpha</taxon>
        <taxon>Tylenchoidea</taxon>
        <taxon>Heteroderidae</taxon>
        <taxon>Heteroderinae</taxon>
        <taxon>Globodera</taxon>
    </lineage>
</organism>
<sequence length="60" mass="6137">VQFCSAASTSAGGATTTASARMSAAARLWRDAVERQWSVPRWVVLEAPTDSGGAGGAILE</sequence>
<proteinExistence type="predicted"/>
<name>A0A183CT92_GLOPA</name>
<dbReference type="AlphaFoldDB" id="A0A183CT92"/>
<dbReference type="Proteomes" id="UP000050741">
    <property type="component" value="Unassembled WGS sequence"/>
</dbReference>
<evidence type="ECO:0000313" key="2">
    <source>
        <dbReference type="WBParaSite" id="GPLIN_001610000"/>
    </source>
</evidence>